<proteinExistence type="predicted"/>
<name>A0ABZ2IRY6_9BACT</name>
<dbReference type="InterPro" id="IPR019850">
    <property type="entry name" value="GldD-like"/>
</dbReference>
<dbReference type="Proteomes" id="UP001320603">
    <property type="component" value="Chromosome"/>
</dbReference>
<keyword evidence="3" id="KW-1185">Reference proteome</keyword>
<dbReference type="Pfam" id="PF25593">
    <property type="entry name" value="GldD_lipo"/>
    <property type="match status" value="1"/>
</dbReference>
<feature type="chain" id="PRO_5046921363" evidence="1">
    <location>
        <begin position="25"/>
        <end position="195"/>
    </location>
</feature>
<gene>
    <name evidence="2" type="ORF">NEE14_005050</name>
</gene>
<evidence type="ECO:0000313" key="2">
    <source>
        <dbReference type="EMBL" id="WWV67347.1"/>
    </source>
</evidence>
<sequence length="195" mass="22609">MAKKKRNKSAVTAAGLYLSLILLAGCTNYSPKPRGYFRIEPQKAVYTPLEMPDLPYSFECSQEAKVDSTALKERKGWMNLMYPELHATIYCSYEEGKPVEQFLQDSYKLVDRQQRIQDMQEKVFENPEKQVYGSLFLLKGDCISPIQFHLTDSTSHFFRGAVYYAFEPKADSIAPVTQYLIQDVMHLMETFNWKE</sequence>
<dbReference type="EMBL" id="CP146284">
    <property type="protein sequence ID" value="WWV67347.1"/>
    <property type="molecule type" value="Genomic_DNA"/>
</dbReference>
<feature type="signal peptide" evidence="1">
    <location>
        <begin position="1"/>
        <end position="24"/>
    </location>
</feature>
<dbReference type="RefSeq" id="WP_251966817.1">
    <property type="nucleotide sequence ID" value="NZ_CP146284.1"/>
</dbReference>
<evidence type="ECO:0000313" key="3">
    <source>
        <dbReference type="Proteomes" id="UP001320603"/>
    </source>
</evidence>
<reference evidence="2 3" key="1">
    <citation type="submission" date="2024-02" db="EMBL/GenBank/DDBJ databases">
        <title>Whole genome sequencing of Parabacteroides sp. AD58.</title>
        <authorList>
            <person name="Chaplin A.V."/>
            <person name="Pikina A.P."/>
            <person name="Sokolova S.R."/>
            <person name="Korostin D.O."/>
            <person name="Efimov B.A."/>
        </authorList>
    </citation>
    <scope>NUCLEOTIDE SEQUENCE [LARGE SCALE GENOMIC DNA]</scope>
    <source>
        <strain evidence="2 3">AD58</strain>
    </source>
</reference>
<evidence type="ECO:0000256" key="1">
    <source>
        <dbReference type="SAM" id="SignalP"/>
    </source>
</evidence>
<keyword evidence="1" id="KW-0732">Signal</keyword>
<accession>A0ABZ2IRY6</accession>
<protein>
    <submittedName>
        <fullName evidence="2">Gliding motility protein GldD</fullName>
    </submittedName>
</protein>
<organism evidence="2 3">
    <name type="scientific">Parabacteroides absconsus</name>
    <dbReference type="NCBI Taxonomy" id="2951805"/>
    <lineage>
        <taxon>Bacteria</taxon>
        <taxon>Pseudomonadati</taxon>
        <taxon>Bacteroidota</taxon>
        <taxon>Bacteroidia</taxon>
        <taxon>Bacteroidales</taxon>
        <taxon>Tannerellaceae</taxon>
        <taxon>Parabacteroides</taxon>
    </lineage>
</organism>
<dbReference type="PROSITE" id="PS51257">
    <property type="entry name" value="PROKAR_LIPOPROTEIN"/>
    <property type="match status" value="1"/>
</dbReference>